<evidence type="ECO:0000259" key="2">
    <source>
        <dbReference type="PROSITE" id="PS51485"/>
    </source>
</evidence>
<dbReference type="SUPFAM" id="SSF49503">
    <property type="entry name" value="Cupredoxins"/>
    <property type="match status" value="1"/>
</dbReference>
<evidence type="ECO:0000313" key="3">
    <source>
        <dbReference type="EMBL" id="CAJ1944322.1"/>
    </source>
</evidence>
<dbReference type="Gramene" id="rna-AYBTSS11_LOCUS11855">
    <property type="protein sequence ID" value="CAJ1944322.1"/>
    <property type="gene ID" value="gene-AYBTSS11_LOCUS11855"/>
</dbReference>
<feature type="region of interest" description="Disordered" evidence="1">
    <location>
        <begin position="59"/>
        <end position="80"/>
    </location>
</feature>
<accession>A0AA86VL41</accession>
<dbReference type="AlphaFoldDB" id="A0AA86VL41"/>
<dbReference type="InterPro" id="IPR003245">
    <property type="entry name" value="Phytocyanin_dom"/>
</dbReference>
<dbReference type="PROSITE" id="PS51485">
    <property type="entry name" value="PHYTOCYANIN"/>
    <property type="match status" value="1"/>
</dbReference>
<dbReference type="InterPro" id="IPR039391">
    <property type="entry name" value="Phytocyanin-like"/>
</dbReference>
<sequence length="106" mass="11667">MEVSQEDYGECKSSHPLFFSNNGDTVFKFDRSGLFFFISGVPGHCNRGQKMIIKVLDIEPTPPPQSANDSAPKSHSKSGVAELTPTRIITASTLVVMSSFFLHLYV</sequence>
<feature type="domain" description="Phytocyanin" evidence="2">
    <location>
        <begin position="1"/>
        <end position="57"/>
    </location>
</feature>
<keyword evidence="4" id="KW-1185">Reference proteome</keyword>
<organism evidence="3 4">
    <name type="scientific">Sphenostylis stenocarpa</name>
    <dbReference type="NCBI Taxonomy" id="92480"/>
    <lineage>
        <taxon>Eukaryota</taxon>
        <taxon>Viridiplantae</taxon>
        <taxon>Streptophyta</taxon>
        <taxon>Embryophyta</taxon>
        <taxon>Tracheophyta</taxon>
        <taxon>Spermatophyta</taxon>
        <taxon>Magnoliopsida</taxon>
        <taxon>eudicotyledons</taxon>
        <taxon>Gunneridae</taxon>
        <taxon>Pentapetalae</taxon>
        <taxon>rosids</taxon>
        <taxon>fabids</taxon>
        <taxon>Fabales</taxon>
        <taxon>Fabaceae</taxon>
        <taxon>Papilionoideae</taxon>
        <taxon>50 kb inversion clade</taxon>
        <taxon>NPAAA clade</taxon>
        <taxon>indigoferoid/millettioid clade</taxon>
        <taxon>Phaseoleae</taxon>
        <taxon>Sphenostylis</taxon>
    </lineage>
</organism>
<dbReference type="Proteomes" id="UP001189624">
    <property type="component" value="Chromosome 3"/>
</dbReference>
<gene>
    <name evidence="3" type="ORF">AYBTSS11_LOCUS11855</name>
</gene>
<dbReference type="Gene3D" id="2.60.40.420">
    <property type="entry name" value="Cupredoxins - blue copper proteins"/>
    <property type="match status" value="1"/>
</dbReference>
<dbReference type="InterPro" id="IPR008972">
    <property type="entry name" value="Cupredoxin"/>
</dbReference>
<dbReference type="GO" id="GO:0005886">
    <property type="term" value="C:plasma membrane"/>
    <property type="evidence" value="ECO:0007669"/>
    <property type="project" value="TreeGrafter"/>
</dbReference>
<evidence type="ECO:0000256" key="1">
    <source>
        <dbReference type="SAM" id="MobiDB-lite"/>
    </source>
</evidence>
<dbReference type="GO" id="GO:0009055">
    <property type="term" value="F:electron transfer activity"/>
    <property type="evidence" value="ECO:0007669"/>
    <property type="project" value="InterPro"/>
</dbReference>
<proteinExistence type="predicted"/>
<dbReference type="EMBL" id="OY731400">
    <property type="protein sequence ID" value="CAJ1944322.1"/>
    <property type="molecule type" value="Genomic_DNA"/>
</dbReference>
<dbReference type="Pfam" id="PF02298">
    <property type="entry name" value="Cu_bind_like"/>
    <property type="match status" value="1"/>
</dbReference>
<name>A0AA86VL41_9FABA</name>
<protein>
    <recommendedName>
        <fullName evidence="2">Phytocyanin domain-containing protein</fullName>
    </recommendedName>
</protein>
<dbReference type="PANTHER" id="PTHR33021:SF289">
    <property type="entry name" value="EARLY NODULIN-LIKE PROTEIN 5-RELATED"/>
    <property type="match status" value="1"/>
</dbReference>
<evidence type="ECO:0000313" key="4">
    <source>
        <dbReference type="Proteomes" id="UP001189624"/>
    </source>
</evidence>
<dbReference type="PANTHER" id="PTHR33021">
    <property type="entry name" value="BLUE COPPER PROTEIN"/>
    <property type="match status" value="1"/>
</dbReference>
<reference evidence="3" key="1">
    <citation type="submission" date="2023-10" db="EMBL/GenBank/DDBJ databases">
        <authorList>
            <person name="Domelevo Entfellner J.-B."/>
        </authorList>
    </citation>
    <scope>NUCLEOTIDE SEQUENCE</scope>
</reference>